<dbReference type="EMBL" id="VSFF01000022">
    <property type="protein sequence ID" value="TYC07466.1"/>
    <property type="molecule type" value="Genomic_DNA"/>
</dbReference>
<dbReference type="RefSeq" id="WP_148356152.1">
    <property type="nucleotide sequence ID" value="NZ_JBHSBF010000032.1"/>
</dbReference>
<gene>
    <name evidence="2" type="ORF">FXF65_42445</name>
</gene>
<name>A0A5D0TQ53_9ACTN</name>
<dbReference type="Proteomes" id="UP000322634">
    <property type="component" value="Unassembled WGS sequence"/>
</dbReference>
<protein>
    <submittedName>
        <fullName evidence="2">DUF397 domain-containing protein</fullName>
    </submittedName>
</protein>
<proteinExistence type="predicted"/>
<dbReference type="InterPro" id="IPR007278">
    <property type="entry name" value="DUF397"/>
</dbReference>
<evidence type="ECO:0000259" key="1">
    <source>
        <dbReference type="Pfam" id="PF04149"/>
    </source>
</evidence>
<evidence type="ECO:0000313" key="3">
    <source>
        <dbReference type="Proteomes" id="UP000322634"/>
    </source>
</evidence>
<evidence type="ECO:0000313" key="2">
    <source>
        <dbReference type="EMBL" id="TYC07466.1"/>
    </source>
</evidence>
<dbReference type="OrthoDB" id="4316979at2"/>
<dbReference type="AlphaFoldDB" id="A0A5D0TQ53"/>
<feature type="domain" description="DUF397" evidence="1">
    <location>
        <begin position="13"/>
        <end position="63"/>
    </location>
</feature>
<accession>A0A5D0TQ53</accession>
<reference evidence="2 3" key="1">
    <citation type="submission" date="2019-08" db="EMBL/GenBank/DDBJ databases">
        <title>Actinomadura sp. nov. CYP1-5 isolated from mountain soil.</title>
        <authorList>
            <person name="Songsumanus A."/>
            <person name="Kuncharoen N."/>
            <person name="Kudo T."/>
            <person name="Yuki M."/>
            <person name="Igarashi Y."/>
            <person name="Tanasupawat S."/>
        </authorList>
    </citation>
    <scope>NUCLEOTIDE SEQUENCE [LARGE SCALE GENOMIC DNA]</scope>
    <source>
        <strain evidence="2 3">GKU157</strain>
    </source>
</reference>
<sequence>MAPTHHRVDLSRARWRKSSYSNGGEGACVELASLPGLIAVRDSKDPDGPTLTLEATAWRRFVIRTKQ</sequence>
<keyword evidence="3" id="KW-1185">Reference proteome</keyword>
<dbReference type="Pfam" id="PF04149">
    <property type="entry name" value="DUF397"/>
    <property type="match status" value="1"/>
</dbReference>
<comment type="caution">
    <text evidence="2">The sequence shown here is derived from an EMBL/GenBank/DDBJ whole genome shotgun (WGS) entry which is preliminary data.</text>
</comment>
<organism evidence="2 3">
    <name type="scientific">Actinomadura syzygii</name>
    <dbReference type="NCBI Taxonomy" id="1427538"/>
    <lineage>
        <taxon>Bacteria</taxon>
        <taxon>Bacillati</taxon>
        <taxon>Actinomycetota</taxon>
        <taxon>Actinomycetes</taxon>
        <taxon>Streptosporangiales</taxon>
        <taxon>Thermomonosporaceae</taxon>
        <taxon>Actinomadura</taxon>
    </lineage>
</organism>